<proteinExistence type="predicted"/>
<protein>
    <submittedName>
        <fullName evidence="2">Uncharacterized protein</fullName>
    </submittedName>
</protein>
<keyword evidence="1" id="KW-1133">Transmembrane helix</keyword>
<dbReference type="EMBL" id="BPLR01008271">
    <property type="protein sequence ID" value="GIY23397.1"/>
    <property type="molecule type" value="Genomic_DNA"/>
</dbReference>
<evidence type="ECO:0000313" key="3">
    <source>
        <dbReference type="Proteomes" id="UP001054945"/>
    </source>
</evidence>
<dbReference type="AlphaFoldDB" id="A0AAV4RTH2"/>
<sequence>MSVYSSSPQTIGHIGSQRQFPGRLVLISGTRFYPPCIQMMGNLNPKTGYEDNDNRKNLGALMTCSGGEHHLGSASHELVTKVFENKVIEIGRDPVTRMLLHYRRGEVPSPDRCKRPLLETPRNTRYTIPLSLSMIIICVPRIFNAFIAFLAFCVRKASFLEHSDRPF</sequence>
<evidence type="ECO:0000313" key="2">
    <source>
        <dbReference type="EMBL" id="GIY23397.1"/>
    </source>
</evidence>
<evidence type="ECO:0000256" key="1">
    <source>
        <dbReference type="SAM" id="Phobius"/>
    </source>
</evidence>
<reference evidence="2 3" key="1">
    <citation type="submission" date="2021-06" db="EMBL/GenBank/DDBJ databases">
        <title>Caerostris extrusa draft genome.</title>
        <authorList>
            <person name="Kono N."/>
            <person name="Arakawa K."/>
        </authorList>
    </citation>
    <scope>NUCLEOTIDE SEQUENCE [LARGE SCALE GENOMIC DNA]</scope>
</reference>
<keyword evidence="3" id="KW-1185">Reference proteome</keyword>
<comment type="caution">
    <text evidence="2">The sequence shown here is derived from an EMBL/GenBank/DDBJ whole genome shotgun (WGS) entry which is preliminary data.</text>
</comment>
<dbReference type="Proteomes" id="UP001054945">
    <property type="component" value="Unassembled WGS sequence"/>
</dbReference>
<keyword evidence="1" id="KW-0812">Transmembrane</keyword>
<feature type="transmembrane region" description="Helical" evidence="1">
    <location>
        <begin position="130"/>
        <end position="154"/>
    </location>
</feature>
<keyword evidence="1" id="KW-0472">Membrane</keyword>
<organism evidence="2 3">
    <name type="scientific">Caerostris extrusa</name>
    <name type="common">Bark spider</name>
    <name type="synonym">Caerostris bankana</name>
    <dbReference type="NCBI Taxonomy" id="172846"/>
    <lineage>
        <taxon>Eukaryota</taxon>
        <taxon>Metazoa</taxon>
        <taxon>Ecdysozoa</taxon>
        <taxon>Arthropoda</taxon>
        <taxon>Chelicerata</taxon>
        <taxon>Arachnida</taxon>
        <taxon>Araneae</taxon>
        <taxon>Araneomorphae</taxon>
        <taxon>Entelegynae</taxon>
        <taxon>Araneoidea</taxon>
        <taxon>Araneidae</taxon>
        <taxon>Caerostris</taxon>
    </lineage>
</organism>
<name>A0AAV4RTH2_CAEEX</name>
<gene>
    <name evidence="2" type="ORF">CEXT_434981</name>
</gene>
<accession>A0AAV4RTH2</accession>